<evidence type="ECO:0000313" key="2">
    <source>
        <dbReference type="EMBL" id="CAA9563855.1"/>
    </source>
</evidence>
<dbReference type="InterPro" id="IPR034660">
    <property type="entry name" value="DinB/YfiT-like"/>
</dbReference>
<dbReference type="InterPro" id="IPR024775">
    <property type="entry name" value="DinB-like"/>
</dbReference>
<feature type="domain" description="DinB-like" evidence="1">
    <location>
        <begin position="15"/>
        <end position="141"/>
    </location>
</feature>
<proteinExistence type="predicted"/>
<dbReference type="Pfam" id="PF12867">
    <property type="entry name" value="DinB_2"/>
    <property type="match status" value="1"/>
</dbReference>
<dbReference type="AlphaFoldDB" id="A0A6J4UZP4"/>
<reference evidence="2" key="1">
    <citation type="submission" date="2020-02" db="EMBL/GenBank/DDBJ databases">
        <authorList>
            <person name="Meier V. D."/>
        </authorList>
    </citation>
    <scope>NUCLEOTIDE SEQUENCE</scope>
    <source>
        <strain evidence="2">AVDCRST_MAG73</strain>
    </source>
</reference>
<protein>
    <recommendedName>
        <fullName evidence="1">DinB-like domain-containing protein</fullName>
    </recommendedName>
</protein>
<name>A0A6J4UZP4_9BACT</name>
<evidence type="ECO:0000259" key="1">
    <source>
        <dbReference type="Pfam" id="PF12867"/>
    </source>
</evidence>
<organism evidence="2">
    <name type="scientific">uncultured Thermomicrobiales bacterium</name>
    <dbReference type="NCBI Taxonomy" id="1645740"/>
    <lineage>
        <taxon>Bacteria</taxon>
        <taxon>Pseudomonadati</taxon>
        <taxon>Thermomicrobiota</taxon>
        <taxon>Thermomicrobia</taxon>
        <taxon>Thermomicrobiales</taxon>
        <taxon>environmental samples</taxon>
    </lineage>
</organism>
<dbReference type="EMBL" id="CADCWE010000258">
    <property type="protein sequence ID" value="CAA9563855.1"/>
    <property type="molecule type" value="Genomic_DNA"/>
</dbReference>
<sequence>MYTAHDRARKLVGTLDAAWMEFQESYAGLSDDGLMEPGVTGAWSVRDLIAHVTWWEEEAIRHLPLILDGGRPPRYSVAYGGIDAFNALMTERKAGLSLDEVRGEFAETHRRLVDYLLGVPPERIVGDSRFRRRLRLDTYGHYPIHTADIRRWRESSPSS</sequence>
<gene>
    <name evidence="2" type="ORF">AVDCRST_MAG73-3975</name>
</gene>
<dbReference type="SUPFAM" id="SSF109854">
    <property type="entry name" value="DinB/YfiT-like putative metalloenzymes"/>
    <property type="match status" value="1"/>
</dbReference>
<accession>A0A6J4UZP4</accession>
<dbReference type="Gene3D" id="1.20.120.450">
    <property type="entry name" value="dinb family like domain"/>
    <property type="match status" value="1"/>
</dbReference>